<evidence type="ECO:0000256" key="2">
    <source>
        <dbReference type="ARBA" id="ARBA00004613"/>
    </source>
</evidence>
<dbReference type="GO" id="GO:0005198">
    <property type="term" value="F:structural molecule activity"/>
    <property type="evidence" value="ECO:0007669"/>
    <property type="project" value="InterPro"/>
</dbReference>
<comment type="subcellular location">
    <subcellularLocation>
        <location evidence="1">Bacterial flagellum</location>
    </subcellularLocation>
    <subcellularLocation>
        <location evidence="2">Secreted</location>
    </subcellularLocation>
</comment>
<evidence type="ECO:0000256" key="3">
    <source>
        <dbReference type="ARBA" id="ARBA00005709"/>
    </source>
</evidence>
<dbReference type="GO" id="GO:0071973">
    <property type="term" value="P:bacterial-type flagellum-dependent cell motility"/>
    <property type="evidence" value="ECO:0007669"/>
    <property type="project" value="InterPro"/>
</dbReference>
<dbReference type="InterPro" id="IPR001029">
    <property type="entry name" value="Flagellin_N"/>
</dbReference>
<dbReference type="GO" id="GO:0009424">
    <property type="term" value="C:bacterial-type flagellum hook"/>
    <property type="evidence" value="ECO:0007669"/>
    <property type="project" value="InterPro"/>
</dbReference>
<name>A0A2X0VA93_9GAMM</name>
<dbReference type="Pfam" id="PF00669">
    <property type="entry name" value="Flagellin_N"/>
    <property type="match status" value="1"/>
</dbReference>
<dbReference type="EMBL" id="UAPV01000001">
    <property type="protein sequence ID" value="SPT69950.1"/>
    <property type="molecule type" value="Genomic_DNA"/>
</dbReference>
<evidence type="ECO:0000256" key="5">
    <source>
        <dbReference type="ARBA" id="ARBA00023143"/>
    </source>
</evidence>
<organism evidence="7 8">
    <name type="scientific">Anaerobiospirillum thomasii</name>
    <dbReference type="NCBI Taxonomy" id="179995"/>
    <lineage>
        <taxon>Bacteria</taxon>
        <taxon>Pseudomonadati</taxon>
        <taxon>Pseudomonadota</taxon>
        <taxon>Gammaproteobacteria</taxon>
        <taxon>Aeromonadales</taxon>
        <taxon>Succinivibrionaceae</taxon>
        <taxon>Anaerobiospirillum</taxon>
    </lineage>
</organism>
<dbReference type="InterPro" id="IPR013384">
    <property type="entry name" value="Flagell_FlgL"/>
</dbReference>
<dbReference type="GO" id="GO:0005576">
    <property type="term" value="C:extracellular region"/>
    <property type="evidence" value="ECO:0007669"/>
    <property type="project" value="UniProtKB-SubCell"/>
</dbReference>
<dbReference type="InterPro" id="IPR001492">
    <property type="entry name" value="Flagellin"/>
</dbReference>
<keyword evidence="8" id="KW-1185">Reference proteome</keyword>
<feature type="domain" description="Flagellin N-terminal" evidence="6">
    <location>
        <begin position="3"/>
        <end position="139"/>
    </location>
</feature>
<dbReference type="Gene3D" id="1.20.1330.10">
    <property type="entry name" value="f41 fragment of flagellin, N-terminal domain"/>
    <property type="match status" value="2"/>
</dbReference>
<proteinExistence type="inferred from homology"/>
<evidence type="ECO:0000313" key="8">
    <source>
        <dbReference type="Proteomes" id="UP000250086"/>
    </source>
</evidence>
<keyword evidence="5" id="KW-0975">Bacterial flagellum</keyword>
<dbReference type="AlphaFoldDB" id="A0A2X0VA93"/>
<evidence type="ECO:0000256" key="1">
    <source>
        <dbReference type="ARBA" id="ARBA00004365"/>
    </source>
</evidence>
<evidence type="ECO:0000313" key="7">
    <source>
        <dbReference type="EMBL" id="SPT69950.1"/>
    </source>
</evidence>
<dbReference type="RefSeq" id="WP_113744069.1">
    <property type="nucleotide sequence ID" value="NZ_UAPU01000007.1"/>
</dbReference>
<comment type="similarity">
    <text evidence="3">Belongs to the bacterial flagellin family.</text>
</comment>
<dbReference type="PANTHER" id="PTHR42792:SF1">
    <property type="entry name" value="FLAGELLAR HOOK-ASSOCIATED PROTEIN 3"/>
    <property type="match status" value="1"/>
</dbReference>
<keyword evidence="4" id="KW-0964">Secreted</keyword>
<dbReference type="SUPFAM" id="SSF64518">
    <property type="entry name" value="Phase 1 flagellin"/>
    <property type="match status" value="1"/>
</dbReference>
<sequence>MRISTSMQYTSQLRYMQSANTRLDKASEKYNTGLKFQNSGEDPSGMSQKIKYTGDISAFEQYKLNSHMVAGYLSEEETALGSIWTALSSAQSRLHQAVNGTHDKNSLTALAEDIEQTINQLYDLMNTRNAEGEYIFAGSDSSRPAFTLASDGNYYCQANGSVRYVQVSPTVVVQSSDSALNVFQNVPLSHTMKDTANPAITSSYIENFEDFNDLYNQFYSSKTGANNDITIEVNGGKFEVKSPNGNVIGGGEVTKKGVIEYKGMVFETGDQNYNGNITVTLDKPKKDNILNTLTNVVKEIKNGNLGRNELTQMLSEAQISVSNCKDNVDMYRGQVGARAANIDNIITSNESLSVVKQTARAGVTEIDAYEAVSELLMVQNALQVSQSSFAKIHQSNLFDYI</sequence>
<accession>A0A2X0VA93</accession>
<dbReference type="PANTHER" id="PTHR42792">
    <property type="entry name" value="FLAGELLIN"/>
    <property type="match status" value="1"/>
</dbReference>
<protein>
    <submittedName>
        <fullName evidence="7">Hook-filament junction protein</fullName>
    </submittedName>
</protein>
<evidence type="ECO:0000256" key="4">
    <source>
        <dbReference type="ARBA" id="ARBA00022525"/>
    </source>
</evidence>
<dbReference type="OrthoDB" id="9768249at2"/>
<gene>
    <name evidence="7" type="primary">flgL</name>
    <name evidence="7" type="ORF">NCTC13093_01341</name>
</gene>
<reference evidence="7 8" key="1">
    <citation type="submission" date="2018-06" db="EMBL/GenBank/DDBJ databases">
        <authorList>
            <consortium name="Pathogen Informatics"/>
            <person name="Doyle S."/>
        </authorList>
    </citation>
    <scope>NUCLEOTIDE SEQUENCE [LARGE SCALE GENOMIC DNA]</scope>
    <source>
        <strain evidence="7 8">NCTC13093</strain>
    </source>
</reference>
<evidence type="ECO:0000259" key="6">
    <source>
        <dbReference type="Pfam" id="PF00669"/>
    </source>
</evidence>
<dbReference type="NCBIfam" id="TIGR02550">
    <property type="entry name" value="flagell_flgL"/>
    <property type="match status" value="1"/>
</dbReference>
<dbReference type="Proteomes" id="UP000250086">
    <property type="component" value="Unassembled WGS sequence"/>
</dbReference>